<dbReference type="RefSeq" id="WP_227019008.1">
    <property type="nucleotide sequence ID" value="NZ_JAGSND010000009.1"/>
</dbReference>
<keyword evidence="2" id="KW-1185">Reference proteome</keyword>
<protein>
    <submittedName>
        <fullName evidence="1">Uncharacterized protein</fullName>
    </submittedName>
</protein>
<reference evidence="1" key="1">
    <citation type="submission" date="2021-04" db="EMBL/GenBank/DDBJ databases">
        <title>Sinoanaerobacter chloroacetimidivorans sp. nov., an obligate anaerobic bacterium isolated from anaerobic sludge.</title>
        <authorList>
            <person name="Bao Y."/>
        </authorList>
    </citation>
    <scope>NUCLEOTIDE SEQUENCE</scope>
    <source>
        <strain evidence="1">BAD-6</strain>
    </source>
</reference>
<organism evidence="1 2">
    <name type="scientific">Sinanaerobacter chloroacetimidivorans</name>
    <dbReference type="NCBI Taxonomy" id="2818044"/>
    <lineage>
        <taxon>Bacteria</taxon>
        <taxon>Bacillati</taxon>
        <taxon>Bacillota</taxon>
        <taxon>Clostridia</taxon>
        <taxon>Peptostreptococcales</taxon>
        <taxon>Anaerovoracaceae</taxon>
        <taxon>Sinanaerobacter</taxon>
    </lineage>
</organism>
<accession>A0A8J7W1W9</accession>
<dbReference type="Pfam" id="PF20116">
    <property type="entry name" value="DUF6506"/>
    <property type="match status" value="1"/>
</dbReference>
<dbReference type="AlphaFoldDB" id="A0A8J7W1W9"/>
<evidence type="ECO:0000313" key="2">
    <source>
        <dbReference type="Proteomes" id="UP000675664"/>
    </source>
</evidence>
<gene>
    <name evidence="1" type="ORF">KCX82_13400</name>
</gene>
<name>A0A8J7W1W9_9FIRM</name>
<proteinExistence type="predicted"/>
<reference evidence="1" key="2">
    <citation type="submission" date="2021-04" db="EMBL/GenBank/DDBJ databases">
        <authorList>
            <person name="Liu J."/>
        </authorList>
    </citation>
    <scope>NUCLEOTIDE SEQUENCE</scope>
    <source>
        <strain evidence="1">BAD-6</strain>
    </source>
</reference>
<sequence>MKRKVVFMFINASITEARRVEMDLGQGLMIMVGVGSYDMACEEAKKLAEEGVIMVELCGGFGTIGHAKVTEAVAGKLQVGVVRFDNHPGYDNQSGDARWL</sequence>
<dbReference type="Proteomes" id="UP000675664">
    <property type="component" value="Unassembled WGS sequence"/>
</dbReference>
<comment type="caution">
    <text evidence="1">The sequence shown here is derived from an EMBL/GenBank/DDBJ whole genome shotgun (WGS) entry which is preliminary data.</text>
</comment>
<evidence type="ECO:0000313" key="1">
    <source>
        <dbReference type="EMBL" id="MBR0598881.1"/>
    </source>
</evidence>
<dbReference type="EMBL" id="JAGSND010000009">
    <property type="protein sequence ID" value="MBR0598881.1"/>
    <property type="molecule type" value="Genomic_DNA"/>
</dbReference>
<dbReference type="InterPro" id="IPR045441">
    <property type="entry name" value="DUF6506"/>
</dbReference>